<reference evidence="1" key="2">
    <citation type="submission" date="2020-09" db="EMBL/GenBank/DDBJ databases">
        <authorList>
            <person name="Sun Q."/>
            <person name="Ohkuma M."/>
        </authorList>
    </citation>
    <scope>NUCLEOTIDE SEQUENCE</scope>
    <source>
        <strain evidence="1">JCM 3313</strain>
    </source>
</reference>
<proteinExistence type="predicted"/>
<dbReference type="Proteomes" id="UP000639606">
    <property type="component" value="Unassembled WGS sequence"/>
</dbReference>
<gene>
    <name evidence="1" type="ORF">GCM10010185_42450</name>
</gene>
<reference evidence="1" key="1">
    <citation type="journal article" date="2014" name="Int. J. Syst. Evol. Microbiol.">
        <title>Complete genome sequence of Corynebacterium casei LMG S-19264T (=DSM 44701T), isolated from a smear-ripened cheese.</title>
        <authorList>
            <consortium name="US DOE Joint Genome Institute (JGI-PGF)"/>
            <person name="Walter F."/>
            <person name="Albersmeier A."/>
            <person name="Kalinowski J."/>
            <person name="Ruckert C."/>
        </authorList>
    </citation>
    <scope>NUCLEOTIDE SEQUENCE</scope>
    <source>
        <strain evidence="1">JCM 3313</strain>
    </source>
</reference>
<accession>A0A918ANJ2</accession>
<keyword evidence="2" id="KW-1185">Reference proteome</keyword>
<dbReference type="EMBL" id="BMRG01000008">
    <property type="protein sequence ID" value="GGP65236.1"/>
    <property type="molecule type" value="Genomic_DNA"/>
</dbReference>
<evidence type="ECO:0000313" key="2">
    <source>
        <dbReference type="Proteomes" id="UP000639606"/>
    </source>
</evidence>
<dbReference type="AlphaFoldDB" id="A0A918ANJ2"/>
<comment type="caution">
    <text evidence="1">The sequence shown here is derived from an EMBL/GenBank/DDBJ whole genome shotgun (WGS) entry which is preliminary data.</text>
</comment>
<protein>
    <submittedName>
        <fullName evidence="1">Uncharacterized protein</fullName>
    </submittedName>
</protein>
<name>A0A918ANJ2_9PSEU</name>
<evidence type="ECO:0000313" key="1">
    <source>
        <dbReference type="EMBL" id="GGP65236.1"/>
    </source>
</evidence>
<sequence>MRGDLPGGQSLGEQRDDHLVDTGEALLPLGHDPRFELGVAVARHVDLHRPDVGEDRLGAGAVARVAGTPPGRVVLVVAQVVGDLAFQGRLQQPLGQLLQHPALTGELQATGADPADQLVNQLLVQALQGGFGLGVLGVLHAGHHLGHQVRILDQELHRAFYNPHEIPKRARVAS</sequence>
<organism evidence="1 2">
    <name type="scientific">Saccharothrix coeruleofusca</name>
    <dbReference type="NCBI Taxonomy" id="33919"/>
    <lineage>
        <taxon>Bacteria</taxon>
        <taxon>Bacillati</taxon>
        <taxon>Actinomycetota</taxon>
        <taxon>Actinomycetes</taxon>
        <taxon>Pseudonocardiales</taxon>
        <taxon>Pseudonocardiaceae</taxon>
        <taxon>Saccharothrix</taxon>
    </lineage>
</organism>